<dbReference type="OrthoDB" id="2985014at2759"/>
<name>A0A8X6QNW7_NEPPI</name>
<dbReference type="InterPro" id="IPR020846">
    <property type="entry name" value="MFS_dom"/>
</dbReference>
<dbReference type="InterPro" id="IPR011701">
    <property type="entry name" value="MFS"/>
</dbReference>
<dbReference type="InterPro" id="IPR050382">
    <property type="entry name" value="MFS_Na/Anion_cotransporter"/>
</dbReference>
<accession>A0A8X6QNW7</accession>
<dbReference type="GO" id="GO:0022857">
    <property type="term" value="F:transmembrane transporter activity"/>
    <property type="evidence" value="ECO:0007669"/>
    <property type="project" value="InterPro"/>
</dbReference>
<sequence length="273" mass="30091">VGKIVHFGMRFLMKYVHERIPARYVLTFLTFLGLGIQYTQRVNLNVTMVAMVNSTSIAGRQNETTSDECPNIFTAANVTKEYPEGKYTWSPSTQGVILGAFYYGYVFTPLLGGRLSELLGAKWLLGGGIFFTSLLTLITPMAAEYGVGVMVALRVIVGAAQGVNSASMYAMFSRWAPTHERSRLLSICTIGQHVGTIITMPTSGFLIQYNVGGGWPSVFYLFAMVRCLRQDSGCAQPQVTGSMLCSIAHQRTNLRPRITGRLGRFLGRSRDNE</sequence>
<evidence type="ECO:0000259" key="6">
    <source>
        <dbReference type="PROSITE" id="PS50850"/>
    </source>
</evidence>
<feature type="transmembrane region" description="Helical" evidence="5">
    <location>
        <begin position="149"/>
        <end position="172"/>
    </location>
</feature>
<evidence type="ECO:0000313" key="8">
    <source>
        <dbReference type="Proteomes" id="UP000887013"/>
    </source>
</evidence>
<reference evidence="7" key="1">
    <citation type="submission" date="2020-08" db="EMBL/GenBank/DDBJ databases">
        <title>Multicomponent nature underlies the extraordinary mechanical properties of spider dragline silk.</title>
        <authorList>
            <person name="Kono N."/>
            <person name="Nakamura H."/>
            <person name="Mori M."/>
            <person name="Yoshida Y."/>
            <person name="Ohtoshi R."/>
            <person name="Malay A.D."/>
            <person name="Moran D.A.P."/>
            <person name="Tomita M."/>
            <person name="Numata K."/>
            <person name="Arakawa K."/>
        </authorList>
    </citation>
    <scope>NUCLEOTIDE SEQUENCE</scope>
</reference>
<dbReference type="EMBL" id="BMAW01031966">
    <property type="protein sequence ID" value="GFU23497.1"/>
    <property type="molecule type" value="Genomic_DNA"/>
</dbReference>
<dbReference type="Pfam" id="PF07690">
    <property type="entry name" value="MFS_1"/>
    <property type="match status" value="1"/>
</dbReference>
<gene>
    <name evidence="7" type="primary">SLC17A5</name>
    <name evidence="7" type="ORF">NPIL_187841</name>
</gene>
<comment type="subcellular location">
    <subcellularLocation>
        <location evidence="1">Membrane</location>
        <topology evidence="1">Multi-pass membrane protein</topology>
    </subcellularLocation>
</comment>
<keyword evidence="3 5" id="KW-1133">Transmembrane helix</keyword>
<dbReference type="Gene3D" id="1.20.1250.20">
    <property type="entry name" value="MFS general substrate transporter like domains"/>
    <property type="match status" value="1"/>
</dbReference>
<proteinExistence type="predicted"/>
<evidence type="ECO:0000313" key="7">
    <source>
        <dbReference type="EMBL" id="GFU23497.1"/>
    </source>
</evidence>
<dbReference type="GO" id="GO:0016020">
    <property type="term" value="C:membrane"/>
    <property type="evidence" value="ECO:0007669"/>
    <property type="project" value="UniProtKB-SubCell"/>
</dbReference>
<feature type="transmembrane region" description="Helical" evidence="5">
    <location>
        <begin position="123"/>
        <end position="143"/>
    </location>
</feature>
<evidence type="ECO:0000256" key="4">
    <source>
        <dbReference type="ARBA" id="ARBA00023136"/>
    </source>
</evidence>
<feature type="transmembrane region" description="Helical" evidence="5">
    <location>
        <begin position="21"/>
        <end position="39"/>
    </location>
</feature>
<evidence type="ECO:0000256" key="3">
    <source>
        <dbReference type="ARBA" id="ARBA00022989"/>
    </source>
</evidence>
<feature type="non-terminal residue" evidence="7">
    <location>
        <position position="1"/>
    </location>
</feature>
<organism evidence="7 8">
    <name type="scientific">Nephila pilipes</name>
    <name type="common">Giant wood spider</name>
    <name type="synonym">Nephila maculata</name>
    <dbReference type="NCBI Taxonomy" id="299642"/>
    <lineage>
        <taxon>Eukaryota</taxon>
        <taxon>Metazoa</taxon>
        <taxon>Ecdysozoa</taxon>
        <taxon>Arthropoda</taxon>
        <taxon>Chelicerata</taxon>
        <taxon>Arachnida</taxon>
        <taxon>Araneae</taxon>
        <taxon>Araneomorphae</taxon>
        <taxon>Entelegynae</taxon>
        <taxon>Araneoidea</taxon>
        <taxon>Nephilidae</taxon>
        <taxon>Nephila</taxon>
    </lineage>
</organism>
<comment type="caution">
    <text evidence="7">The sequence shown here is derived from an EMBL/GenBank/DDBJ whole genome shotgun (WGS) entry which is preliminary data.</text>
</comment>
<feature type="domain" description="Major facilitator superfamily (MFS) profile" evidence="6">
    <location>
        <begin position="19"/>
        <end position="273"/>
    </location>
</feature>
<dbReference type="PANTHER" id="PTHR11662">
    <property type="entry name" value="SOLUTE CARRIER FAMILY 17"/>
    <property type="match status" value="1"/>
</dbReference>
<evidence type="ECO:0000256" key="1">
    <source>
        <dbReference type="ARBA" id="ARBA00004141"/>
    </source>
</evidence>
<dbReference type="PROSITE" id="PS50850">
    <property type="entry name" value="MFS"/>
    <property type="match status" value="1"/>
</dbReference>
<dbReference type="AlphaFoldDB" id="A0A8X6QNW7"/>
<dbReference type="FunFam" id="1.20.1250.20:FF:000423">
    <property type="entry name" value="Putative inorganic phosphate cotransporter-like Protein"/>
    <property type="match status" value="1"/>
</dbReference>
<keyword evidence="4 5" id="KW-0472">Membrane</keyword>
<dbReference type="Proteomes" id="UP000887013">
    <property type="component" value="Unassembled WGS sequence"/>
</dbReference>
<keyword evidence="8" id="KW-1185">Reference proteome</keyword>
<dbReference type="GO" id="GO:0006820">
    <property type="term" value="P:monoatomic anion transport"/>
    <property type="evidence" value="ECO:0007669"/>
    <property type="project" value="TreeGrafter"/>
</dbReference>
<keyword evidence="2 5" id="KW-0812">Transmembrane</keyword>
<dbReference type="InterPro" id="IPR036259">
    <property type="entry name" value="MFS_trans_sf"/>
</dbReference>
<evidence type="ECO:0000256" key="2">
    <source>
        <dbReference type="ARBA" id="ARBA00022692"/>
    </source>
</evidence>
<dbReference type="SUPFAM" id="SSF103473">
    <property type="entry name" value="MFS general substrate transporter"/>
    <property type="match status" value="1"/>
</dbReference>
<feature type="transmembrane region" description="Helical" evidence="5">
    <location>
        <begin position="92"/>
        <end position="111"/>
    </location>
</feature>
<protein>
    <recommendedName>
        <fullName evidence="6">Major facilitator superfamily (MFS) profile domain-containing protein</fullName>
    </recommendedName>
</protein>
<dbReference type="PANTHER" id="PTHR11662:SF399">
    <property type="entry name" value="FI19708P1-RELATED"/>
    <property type="match status" value="1"/>
</dbReference>
<evidence type="ECO:0000256" key="5">
    <source>
        <dbReference type="SAM" id="Phobius"/>
    </source>
</evidence>